<evidence type="ECO:0000313" key="1">
    <source>
        <dbReference type="EMBL" id="AFK45157.1"/>
    </source>
</evidence>
<organism evidence="1">
    <name type="scientific">Lotus japonicus</name>
    <name type="common">Lotus corniculatus var. japonicus</name>
    <dbReference type="NCBI Taxonomy" id="34305"/>
    <lineage>
        <taxon>Eukaryota</taxon>
        <taxon>Viridiplantae</taxon>
        <taxon>Streptophyta</taxon>
        <taxon>Embryophyta</taxon>
        <taxon>Tracheophyta</taxon>
        <taxon>Spermatophyta</taxon>
        <taxon>Magnoliopsida</taxon>
        <taxon>eudicotyledons</taxon>
        <taxon>Gunneridae</taxon>
        <taxon>Pentapetalae</taxon>
        <taxon>rosids</taxon>
        <taxon>fabids</taxon>
        <taxon>Fabales</taxon>
        <taxon>Fabaceae</taxon>
        <taxon>Papilionoideae</taxon>
        <taxon>50 kb inversion clade</taxon>
        <taxon>NPAAA clade</taxon>
        <taxon>Hologalegina</taxon>
        <taxon>robinioid clade</taxon>
        <taxon>Loteae</taxon>
        <taxon>Lotus</taxon>
    </lineage>
</organism>
<dbReference type="EMBL" id="BT145363">
    <property type="protein sequence ID" value="AFK45157.1"/>
    <property type="molecule type" value="mRNA"/>
</dbReference>
<sequence length="58" mass="6806">MDMYEAWVSVFAPLKSSKVLGAHQPMVLLHKLTSFNQNWKQSVPELMLWYKKLKDLKA</sequence>
<dbReference type="AlphaFoldDB" id="I3SY15"/>
<proteinExistence type="evidence at transcript level"/>
<protein>
    <submittedName>
        <fullName evidence="1">Uncharacterized protein</fullName>
    </submittedName>
</protein>
<accession>I3SY15</accession>
<name>I3SY15_LOTJA</name>
<reference evidence="1" key="1">
    <citation type="submission" date="2012-05" db="EMBL/GenBank/DDBJ databases">
        <authorList>
            <person name="Krishnakumar V."/>
            <person name="Cheung F."/>
            <person name="Xiao Y."/>
            <person name="Chan A."/>
            <person name="Moskal W.A."/>
            <person name="Town C.D."/>
        </authorList>
    </citation>
    <scope>NUCLEOTIDE SEQUENCE</scope>
</reference>